<reference evidence="1 2" key="1">
    <citation type="submission" date="2018-04" db="EMBL/GenBank/DDBJ databases">
        <title>Chitinophaga fuyangensis sp. nov., isolated from soil in a chemical factory.</title>
        <authorList>
            <person name="Chen K."/>
        </authorList>
    </citation>
    <scope>NUCLEOTIDE SEQUENCE [LARGE SCALE GENOMIC DNA]</scope>
    <source>
        <strain evidence="1 2">LY-1</strain>
    </source>
</reference>
<dbReference type="EMBL" id="QCYK01000002">
    <property type="protein sequence ID" value="PUZ25532.1"/>
    <property type="molecule type" value="Genomic_DNA"/>
</dbReference>
<dbReference type="InterPro" id="IPR047114">
    <property type="entry name" value="YciF"/>
</dbReference>
<protein>
    <submittedName>
        <fullName evidence="1">Ferritin-like domain-containing protein</fullName>
    </submittedName>
</protein>
<sequence>MKKNSPKKKKAKQQISADQQSRLQVYFSSMLAELYWGEQTFLDVLDTMSETSTSPELKDAFSQHRVQTREHVERLERVFAAMGMPAEPRQSIGLQGLFDEGWRVIDKAPTGSAERDVTLIIAAQKVEHYEIATYGSLVSLARTLKLDDVAAIQEDTLAEEDEADALLTEIAEAHINYEASQEPAGQVAG</sequence>
<name>A0A2T7BGY3_9BACT</name>
<proteinExistence type="predicted"/>
<keyword evidence="2" id="KW-1185">Reference proteome</keyword>
<dbReference type="InterPro" id="IPR012347">
    <property type="entry name" value="Ferritin-like"/>
</dbReference>
<dbReference type="Proteomes" id="UP000244450">
    <property type="component" value="Unassembled WGS sequence"/>
</dbReference>
<accession>A0A2T7BGY3</accession>
<dbReference type="OrthoDB" id="9795056at2"/>
<evidence type="ECO:0000313" key="2">
    <source>
        <dbReference type="Proteomes" id="UP000244450"/>
    </source>
</evidence>
<dbReference type="PANTHER" id="PTHR30565:SF9">
    <property type="entry name" value="PROTEIN YCIF"/>
    <property type="match status" value="1"/>
</dbReference>
<dbReference type="InterPro" id="IPR010287">
    <property type="entry name" value="DUF892_YciF-like"/>
</dbReference>
<comment type="caution">
    <text evidence="1">The sequence shown here is derived from an EMBL/GenBank/DDBJ whole genome shotgun (WGS) entry which is preliminary data.</text>
</comment>
<organism evidence="1 2">
    <name type="scientific">Chitinophaga parva</name>
    <dbReference type="NCBI Taxonomy" id="2169414"/>
    <lineage>
        <taxon>Bacteria</taxon>
        <taxon>Pseudomonadati</taxon>
        <taxon>Bacteroidota</taxon>
        <taxon>Chitinophagia</taxon>
        <taxon>Chitinophagales</taxon>
        <taxon>Chitinophagaceae</taxon>
        <taxon>Chitinophaga</taxon>
    </lineage>
</organism>
<gene>
    <name evidence="1" type="ORF">DCC81_14715</name>
</gene>
<dbReference type="InterPro" id="IPR009078">
    <property type="entry name" value="Ferritin-like_SF"/>
</dbReference>
<evidence type="ECO:0000313" key="1">
    <source>
        <dbReference type="EMBL" id="PUZ25532.1"/>
    </source>
</evidence>
<dbReference type="AlphaFoldDB" id="A0A2T7BGY3"/>
<dbReference type="RefSeq" id="WP_108687372.1">
    <property type="nucleotide sequence ID" value="NZ_QCYK01000002.1"/>
</dbReference>
<dbReference type="Gene3D" id="1.20.1260.10">
    <property type="match status" value="1"/>
</dbReference>
<dbReference type="PANTHER" id="PTHR30565">
    <property type="entry name" value="PROTEIN YCIF"/>
    <property type="match status" value="1"/>
</dbReference>
<dbReference type="SUPFAM" id="SSF47240">
    <property type="entry name" value="Ferritin-like"/>
    <property type="match status" value="1"/>
</dbReference>
<dbReference type="Pfam" id="PF05974">
    <property type="entry name" value="DUF892"/>
    <property type="match status" value="1"/>
</dbReference>